<name>A0A2R4XM40_9BURK</name>
<dbReference type="PANTHER" id="PTHR33376:SF15">
    <property type="entry name" value="BLL6794 PROTEIN"/>
    <property type="match status" value="1"/>
</dbReference>
<dbReference type="EMBL" id="CP028901">
    <property type="protein sequence ID" value="AWB34866.1"/>
    <property type="molecule type" value="Genomic_DNA"/>
</dbReference>
<dbReference type="Pfam" id="PF03480">
    <property type="entry name" value="DctP"/>
    <property type="match status" value="1"/>
</dbReference>
<dbReference type="InterPro" id="IPR018389">
    <property type="entry name" value="DctP_fam"/>
</dbReference>
<proteinExistence type="predicted"/>
<sequence length="337" mass="36860">MKKMKLTVLALSMLAASGAVLAKEKIRVADSLPVNHFIAEALIKPWMEEVKTMSNGDIVFQYFPAEQLAKEKDMFELVRSGGADVAYFVPSYTPEKFPLSVVGEIPGTNKTPCEATMAYWELTKEGGFLDEQELSKQGVSMLLPLSLAAYQIQTTKRPADSLKAFNGLQIRTAGDMKELALSKLGATPVSMTATEIRDAMARGTVDGSALSFSSVPPYGIEEVAKYSTDNFDLGTVALGYYFNRDKWNSFSDAHKKIMNDAAAKVVPLGCQMIIDLSNKDKQKMVDAGVEMVQFAESDQPKLNEILGSVQEEWAASVEKAGKPGKKALELYLEALQK</sequence>
<feature type="chain" id="PRO_5015328279" description="C4-dicarboxylate ABC transporter" evidence="2">
    <location>
        <begin position="23"/>
        <end position="337"/>
    </location>
</feature>
<evidence type="ECO:0000313" key="3">
    <source>
        <dbReference type="EMBL" id="AWB34866.1"/>
    </source>
</evidence>
<evidence type="ECO:0000256" key="1">
    <source>
        <dbReference type="ARBA" id="ARBA00022729"/>
    </source>
</evidence>
<accession>A0A2R4XM40</accession>
<evidence type="ECO:0000256" key="2">
    <source>
        <dbReference type="SAM" id="SignalP"/>
    </source>
</evidence>
<dbReference type="NCBIfam" id="NF037995">
    <property type="entry name" value="TRAP_S1"/>
    <property type="match status" value="1"/>
</dbReference>
<keyword evidence="4" id="KW-1185">Reference proteome</keyword>
<reference evidence="3 4" key="1">
    <citation type="submission" date="2018-04" db="EMBL/GenBank/DDBJ databases">
        <title>Bordetella sp. HZ20 isolated from seawater.</title>
        <authorList>
            <person name="Sun C."/>
        </authorList>
    </citation>
    <scope>NUCLEOTIDE SEQUENCE [LARGE SCALE GENOMIC DNA]</scope>
    <source>
        <strain evidence="3 4">HZ20</strain>
    </source>
</reference>
<protein>
    <recommendedName>
        <fullName evidence="5">C4-dicarboxylate ABC transporter</fullName>
    </recommendedName>
</protein>
<dbReference type="CDD" id="cd13601">
    <property type="entry name" value="PBP2_TRAP_DctP1_3_4_like"/>
    <property type="match status" value="1"/>
</dbReference>
<dbReference type="GO" id="GO:0055085">
    <property type="term" value="P:transmembrane transport"/>
    <property type="evidence" value="ECO:0007669"/>
    <property type="project" value="InterPro"/>
</dbReference>
<evidence type="ECO:0008006" key="5">
    <source>
        <dbReference type="Google" id="ProtNLM"/>
    </source>
</evidence>
<dbReference type="Gene3D" id="3.40.190.170">
    <property type="entry name" value="Bacterial extracellular solute-binding protein, family 7"/>
    <property type="match status" value="1"/>
</dbReference>
<dbReference type="PANTHER" id="PTHR33376">
    <property type="match status" value="1"/>
</dbReference>
<dbReference type="KEGG" id="boz:DBV39_15270"/>
<gene>
    <name evidence="3" type="ORF">DBV39_15270</name>
</gene>
<dbReference type="OrthoDB" id="9177965at2"/>
<feature type="signal peptide" evidence="2">
    <location>
        <begin position="1"/>
        <end position="22"/>
    </location>
</feature>
<evidence type="ECO:0000313" key="4">
    <source>
        <dbReference type="Proteomes" id="UP000244571"/>
    </source>
</evidence>
<organism evidence="3 4">
    <name type="scientific">Orrella marina</name>
    <dbReference type="NCBI Taxonomy" id="2163011"/>
    <lineage>
        <taxon>Bacteria</taxon>
        <taxon>Pseudomonadati</taxon>
        <taxon>Pseudomonadota</taxon>
        <taxon>Betaproteobacteria</taxon>
        <taxon>Burkholderiales</taxon>
        <taxon>Alcaligenaceae</taxon>
        <taxon>Orrella</taxon>
    </lineage>
</organism>
<keyword evidence="1 2" id="KW-0732">Signal</keyword>
<dbReference type="Proteomes" id="UP000244571">
    <property type="component" value="Chromosome"/>
</dbReference>
<dbReference type="AlphaFoldDB" id="A0A2R4XM40"/>
<dbReference type="RefSeq" id="WP_108622276.1">
    <property type="nucleotide sequence ID" value="NZ_CP028901.1"/>
</dbReference>
<dbReference type="InterPro" id="IPR038404">
    <property type="entry name" value="TRAP_DctP_sf"/>
</dbReference>